<accession>A0A5N5F8C2</accession>
<dbReference type="Gene3D" id="2.60.120.430">
    <property type="entry name" value="Galactose-binding lectin"/>
    <property type="match status" value="2"/>
</dbReference>
<keyword evidence="3" id="KW-0808">Transferase</keyword>
<evidence type="ECO:0000256" key="5">
    <source>
        <dbReference type="ARBA" id="ARBA00022729"/>
    </source>
</evidence>
<organism evidence="14 15">
    <name type="scientific">Pyrus ussuriensis x Pyrus communis</name>
    <dbReference type="NCBI Taxonomy" id="2448454"/>
    <lineage>
        <taxon>Eukaryota</taxon>
        <taxon>Viridiplantae</taxon>
        <taxon>Streptophyta</taxon>
        <taxon>Embryophyta</taxon>
        <taxon>Tracheophyta</taxon>
        <taxon>Spermatophyta</taxon>
        <taxon>Magnoliopsida</taxon>
        <taxon>eudicotyledons</taxon>
        <taxon>Gunneridae</taxon>
        <taxon>Pentapetalae</taxon>
        <taxon>rosids</taxon>
        <taxon>fabids</taxon>
        <taxon>Rosales</taxon>
        <taxon>Rosaceae</taxon>
        <taxon>Amygdaloideae</taxon>
        <taxon>Maleae</taxon>
        <taxon>Pyrus</taxon>
    </lineage>
</organism>
<evidence type="ECO:0000313" key="15">
    <source>
        <dbReference type="Proteomes" id="UP000327157"/>
    </source>
</evidence>
<dbReference type="EMBL" id="SMOL01000753">
    <property type="protein sequence ID" value="KAB2599306.1"/>
    <property type="molecule type" value="Genomic_DNA"/>
</dbReference>
<dbReference type="GO" id="GO:0016020">
    <property type="term" value="C:membrane"/>
    <property type="evidence" value="ECO:0007669"/>
    <property type="project" value="UniProtKB-SubCell"/>
</dbReference>
<keyword evidence="14" id="KW-0675">Receptor</keyword>
<dbReference type="Pfam" id="PF12819">
    <property type="entry name" value="Malectin_like"/>
    <property type="match status" value="1"/>
</dbReference>
<gene>
    <name evidence="14" type="ORF">D8674_009577</name>
</gene>
<keyword evidence="11" id="KW-0325">Glycoprotein</keyword>
<sequence length="444" mass="49388">MIYKSHILFPLALLSLFSSNTVRVRSEGSGLESYILSCGSSSDGETDSDGRKWTTDSKYLVASINTKTAKAEYQDPALPSKVPFTTARIMNSATSYKFSVPSSKRLLVRFQFYPSTYDSADSLNGVFEVTANGLTLLKNFSPFITALALTQYYIVREYSIVPAESGTLNITFTPSPKRENTFAFVNSVEVIPMEEIFKPTDLIGFRGQTIDVQNSSLQTVYRLSVGGEYIPANKDSGLARTWWDDSPYLLNSAYGASYFDGAFLGVSIKAPENVTIGHTKDVPEYIAPLTVYKTARSMGPNPHFNEKYNLTWVFEVDANFTYVVRFHFCDFQNTLMNQRAFDIYLNNKTAEESADVIQWAGGIGIPVYKDYAIHVNDRDGDDLLWVALHPHVKTHPQYYDAILNGLEIFKVNDKHGNLAGSNPVPSKMLLKADAVARGILANTA</sequence>
<evidence type="ECO:0000313" key="14">
    <source>
        <dbReference type="EMBL" id="KAB2599306.1"/>
    </source>
</evidence>
<evidence type="ECO:0000256" key="9">
    <source>
        <dbReference type="ARBA" id="ARBA00022989"/>
    </source>
</evidence>
<evidence type="ECO:0000256" key="7">
    <source>
        <dbReference type="ARBA" id="ARBA00022777"/>
    </source>
</evidence>
<keyword evidence="5 12" id="KW-0732">Signal</keyword>
<reference evidence="14 15" key="3">
    <citation type="submission" date="2019-11" db="EMBL/GenBank/DDBJ databases">
        <title>A de novo genome assembly of a pear dwarfing rootstock.</title>
        <authorList>
            <person name="Wang F."/>
            <person name="Wang J."/>
            <person name="Li S."/>
            <person name="Zhang Y."/>
            <person name="Fang M."/>
            <person name="Ma L."/>
            <person name="Zhao Y."/>
            <person name="Jiang S."/>
        </authorList>
    </citation>
    <scope>NUCLEOTIDE SEQUENCE [LARGE SCALE GENOMIC DNA]</scope>
    <source>
        <strain evidence="14">S2</strain>
        <tissue evidence="14">Leaf</tissue>
    </source>
</reference>
<dbReference type="PANTHER" id="PTHR34590:SF5">
    <property type="entry name" value="OS04G0586500 PROTEIN"/>
    <property type="match status" value="1"/>
</dbReference>
<dbReference type="FunFam" id="2.60.120.430:FF:000007">
    <property type="entry name" value="FERONIA receptor-like kinase"/>
    <property type="match status" value="1"/>
</dbReference>
<keyword evidence="8" id="KW-0067">ATP-binding</keyword>
<evidence type="ECO:0000256" key="12">
    <source>
        <dbReference type="SAM" id="SignalP"/>
    </source>
</evidence>
<keyword evidence="2" id="KW-0723">Serine/threonine-protein kinase</keyword>
<evidence type="ECO:0000256" key="11">
    <source>
        <dbReference type="ARBA" id="ARBA00023180"/>
    </source>
</evidence>
<evidence type="ECO:0000256" key="3">
    <source>
        <dbReference type="ARBA" id="ARBA00022679"/>
    </source>
</evidence>
<dbReference type="InterPro" id="IPR024788">
    <property type="entry name" value="Malectin-like_Carb-bd_dom"/>
</dbReference>
<evidence type="ECO:0000256" key="2">
    <source>
        <dbReference type="ARBA" id="ARBA00022527"/>
    </source>
</evidence>
<evidence type="ECO:0000256" key="10">
    <source>
        <dbReference type="ARBA" id="ARBA00023136"/>
    </source>
</evidence>
<keyword evidence="6" id="KW-0547">Nucleotide-binding</keyword>
<reference evidence="15" key="2">
    <citation type="submission" date="2019-10" db="EMBL/GenBank/DDBJ databases">
        <title>A de novo genome assembly of a pear dwarfing rootstock.</title>
        <authorList>
            <person name="Wang F."/>
            <person name="Wang J."/>
            <person name="Li S."/>
            <person name="Zhang Y."/>
            <person name="Fang M."/>
            <person name="Ma L."/>
            <person name="Zhao Y."/>
            <person name="Jiang S."/>
        </authorList>
    </citation>
    <scope>NUCLEOTIDE SEQUENCE [LARGE SCALE GENOMIC DNA]</scope>
</reference>
<proteinExistence type="predicted"/>
<keyword evidence="7 14" id="KW-0418">Kinase</keyword>
<protein>
    <submittedName>
        <fullName evidence="14">Receptor-like protein kinase ANXUR2</fullName>
    </submittedName>
</protein>
<dbReference type="PANTHER" id="PTHR34590">
    <property type="entry name" value="OS03G0124300 PROTEIN-RELATED"/>
    <property type="match status" value="1"/>
</dbReference>
<keyword evidence="4" id="KW-0812">Transmembrane</keyword>
<evidence type="ECO:0000256" key="6">
    <source>
        <dbReference type="ARBA" id="ARBA00022741"/>
    </source>
</evidence>
<dbReference type="GO" id="GO:0005524">
    <property type="term" value="F:ATP binding"/>
    <property type="evidence" value="ECO:0007669"/>
    <property type="project" value="UniProtKB-KW"/>
</dbReference>
<evidence type="ECO:0000259" key="13">
    <source>
        <dbReference type="Pfam" id="PF12819"/>
    </source>
</evidence>
<evidence type="ECO:0000256" key="1">
    <source>
        <dbReference type="ARBA" id="ARBA00004479"/>
    </source>
</evidence>
<comment type="caution">
    <text evidence="14">The sequence shown here is derived from an EMBL/GenBank/DDBJ whole genome shotgun (WGS) entry which is preliminary data.</text>
</comment>
<name>A0A5N5F8C2_9ROSA</name>
<keyword evidence="9" id="KW-1133">Transmembrane helix</keyword>
<reference evidence="14 15" key="1">
    <citation type="submission" date="2019-09" db="EMBL/GenBank/DDBJ databases">
        <authorList>
            <person name="Ou C."/>
        </authorList>
    </citation>
    <scope>NUCLEOTIDE SEQUENCE [LARGE SCALE GENOMIC DNA]</scope>
    <source>
        <strain evidence="14">S2</strain>
        <tissue evidence="14">Leaf</tissue>
    </source>
</reference>
<dbReference type="GO" id="GO:0004674">
    <property type="term" value="F:protein serine/threonine kinase activity"/>
    <property type="evidence" value="ECO:0007669"/>
    <property type="project" value="UniProtKB-KW"/>
</dbReference>
<feature type="signal peptide" evidence="12">
    <location>
        <begin position="1"/>
        <end position="26"/>
    </location>
</feature>
<dbReference type="AlphaFoldDB" id="A0A5N5F8C2"/>
<keyword evidence="15" id="KW-1185">Reference proteome</keyword>
<comment type="subcellular location">
    <subcellularLocation>
        <location evidence="1">Membrane</location>
        <topology evidence="1">Single-pass type I membrane protein</topology>
    </subcellularLocation>
</comment>
<dbReference type="InterPro" id="IPR045272">
    <property type="entry name" value="ANXUR1/2-like"/>
</dbReference>
<evidence type="ECO:0000256" key="4">
    <source>
        <dbReference type="ARBA" id="ARBA00022692"/>
    </source>
</evidence>
<feature type="domain" description="Malectin-like" evidence="13">
    <location>
        <begin position="36"/>
        <end position="411"/>
    </location>
</feature>
<dbReference type="Proteomes" id="UP000327157">
    <property type="component" value="Chromosome 13"/>
</dbReference>
<evidence type="ECO:0000256" key="8">
    <source>
        <dbReference type="ARBA" id="ARBA00022840"/>
    </source>
</evidence>
<keyword evidence="10" id="KW-0472">Membrane</keyword>
<feature type="chain" id="PRO_5024346227" evidence="12">
    <location>
        <begin position="27"/>
        <end position="444"/>
    </location>
</feature>
<dbReference type="FunFam" id="2.60.120.430:FF:000003">
    <property type="entry name" value="FERONIA receptor-like kinase"/>
    <property type="match status" value="1"/>
</dbReference>
<dbReference type="GO" id="GO:0004714">
    <property type="term" value="F:transmembrane receptor protein tyrosine kinase activity"/>
    <property type="evidence" value="ECO:0007669"/>
    <property type="project" value="InterPro"/>
</dbReference>
<dbReference type="OrthoDB" id="1903759at2759"/>